<evidence type="ECO:0000256" key="10">
    <source>
        <dbReference type="ARBA" id="ARBA00023136"/>
    </source>
</evidence>
<dbReference type="PANTHER" id="PTHR45453">
    <property type="entry name" value="PHOSPHATE REGULON SENSOR PROTEIN PHOR"/>
    <property type="match status" value="1"/>
</dbReference>
<dbReference type="Pfam" id="PF00989">
    <property type="entry name" value="PAS"/>
    <property type="match status" value="1"/>
</dbReference>
<dbReference type="Pfam" id="PF00672">
    <property type="entry name" value="HAMP"/>
    <property type="match status" value="1"/>
</dbReference>
<evidence type="ECO:0000256" key="2">
    <source>
        <dbReference type="ARBA" id="ARBA00004370"/>
    </source>
</evidence>
<feature type="domain" description="PAS" evidence="13">
    <location>
        <begin position="262"/>
        <end position="325"/>
    </location>
</feature>
<dbReference type="Gene3D" id="1.10.287.130">
    <property type="match status" value="1"/>
</dbReference>
<dbReference type="InterPro" id="IPR057640">
    <property type="entry name" value="Cache_WalK"/>
</dbReference>
<evidence type="ECO:0000259" key="14">
    <source>
        <dbReference type="PROSITE" id="PS50113"/>
    </source>
</evidence>
<evidence type="ECO:0000256" key="8">
    <source>
        <dbReference type="ARBA" id="ARBA00022989"/>
    </source>
</evidence>
<feature type="domain" description="HAMP" evidence="15">
    <location>
        <begin position="205"/>
        <end position="257"/>
    </location>
</feature>
<evidence type="ECO:0000259" key="12">
    <source>
        <dbReference type="PROSITE" id="PS50109"/>
    </source>
</evidence>
<dbReference type="PROSITE" id="PS50112">
    <property type="entry name" value="PAS"/>
    <property type="match status" value="1"/>
</dbReference>
<dbReference type="RefSeq" id="WP_023392373.1">
    <property type="nucleotide sequence ID" value="NZ_KI535341.1"/>
</dbReference>
<evidence type="ECO:0000256" key="1">
    <source>
        <dbReference type="ARBA" id="ARBA00000085"/>
    </source>
</evidence>
<evidence type="ECO:0000256" key="11">
    <source>
        <dbReference type="SAM" id="Phobius"/>
    </source>
</evidence>
<dbReference type="PROSITE" id="PS50109">
    <property type="entry name" value="HIS_KIN"/>
    <property type="match status" value="1"/>
</dbReference>
<evidence type="ECO:0000313" key="17">
    <source>
        <dbReference type="Proteomes" id="UP000019050"/>
    </source>
</evidence>
<keyword evidence="6 11" id="KW-0812">Transmembrane</keyword>
<dbReference type="InterPro" id="IPR036890">
    <property type="entry name" value="HATPase_C_sf"/>
</dbReference>
<dbReference type="Pfam" id="PF23846">
    <property type="entry name" value="Cache_WalK"/>
    <property type="match status" value="1"/>
</dbReference>
<dbReference type="Pfam" id="PF02518">
    <property type="entry name" value="HATPase_c"/>
    <property type="match status" value="1"/>
</dbReference>
<dbReference type="SMART" id="SM00091">
    <property type="entry name" value="PAS"/>
    <property type="match status" value="1"/>
</dbReference>
<feature type="domain" description="Histidine kinase" evidence="12">
    <location>
        <begin position="384"/>
        <end position="606"/>
    </location>
</feature>
<dbReference type="InterPro" id="IPR013767">
    <property type="entry name" value="PAS_fold"/>
</dbReference>
<dbReference type="GO" id="GO:0005886">
    <property type="term" value="C:plasma membrane"/>
    <property type="evidence" value="ECO:0007669"/>
    <property type="project" value="TreeGrafter"/>
</dbReference>
<dbReference type="CDD" id="cd16922">
    <property type="entry name" value="HATPase_EvgS-ArcB-TorS-like"/>
    <property type="match status" value="1"/>
</dbReference>
<keyword evidence="10 11" id="KW-0472">Membrane</keyword>
<dbReference type="SUPFAM" id="SSF55785">
    <property type="entry name" value="PYP-like sensor domain (PAS domain)"/>
    <property type="match status" value="1"/>
</dbReference>
<keyword evidence="5" id="KW-0808">Transferase</keyword>
<dbReference type="InterPro" id="IPR036097">
    <property type="entry name" value="HisK_dim/P_sf"/>
</dbReference>
<dbReference type="SMART" id="SM00388">
    <property type="entry name" value="HisKA"/>
    <property type="match status" value="1"/>
</dbReference>
<dbReference type="PANTHER" id="PTHR45453:SF1">
    <property type="entry name" value="PHOSPHATE REGULON SENSOR PROTEIN PHOR"/>
    <property type="match status" value="1"/>
</dbReference>
<dbReference type="Gene3D" id="3.30.565.10">
    <property type="entry name" value="Histidine kinase-like ATPase, C-terminal domain"/>
    <property type="match status" value="1"/>
</dbReference>
<dbReference type="InterPro" id="IPR005467">
    <property type="entry name" value="His_kinase_dom"/>
</dbReference>
<dbReference type="InterPro" id="IPR000014">
    <property type="entry name" value="PAS"/>
</dbReference>
<comment type="catalytic activity">
    <reaction evidence="1">
        <text>ATP + protein L-histidine = ADP + protein N-phospho-L-histidine.</text>
        <dbReference type="EC" id="2.7.13.3"/>
    </reaction>
</comment>
<reference evidence="16" key="1">
    <citation type="submission" date="2013-06" db="EMBL/GenBank/DDBJ databases">
        <authorList>
            <person name="Weinstock G."/>
            <person name="Sodergren E."/>
            <person name="Clifton S."/>
            <person name="Fulton L."/>
            <person name="Fulton B."/>
            <person name="Courtney L."/>
            <person name="Fronick C."/>
            <person name="Harrison M."/>
            <person name="Strong C."/>
            <person name="Farmer C."/>
            <person name="Delahaunty K."/>
            <person name="Markovic C."/>
            <person name="Hall O."/>
            <person name="Minx P."/>
            <person name="Tomlinson C."/>
            <person name="Mitreva M."/>
            <person name="Nelson J."/>
            <person name="Hou S."/>
            <person name="Wollam A."/>
            <person name="Pepin K.H."/>
            <person name="Johnson M."/>
            <person name="Bhonagiri V."/>
            <person name="Nash W.E."/>
            <person name="Warren W."/>
            <person name="Chinwalla A."/>
            <person name="Mardis E.R."/>
            <person name="Wilson R.K."/>
        </authorList>
    </citation>
    <scope>NUCLEOTIDE SEQUENCE [LARGE SCALE GENOMIC DNA]</scope>
    <source>
        <strain evidence="16">ATCC 49176</strain>
    </source>
</reference>
<dbReference type="Proteomes" id="UP000019050">
    <property type="component" value="Unassembled WGS sequence"/>
</dbReference>
<dbReference type="GO" id="GO:0006355">
    <property type="term" value="P:regulation of DNA-templated transcription"/>
    <property type="evidence" value="ECO:0007669"/>
    <property type="project" value="InterPro"/>
</dbReference>
<dbReference type="GO" id="GO:0016036">
    <property type="term" value="P:cellular response to phosphate starvation"/>
    <property type="evidence" value="ECO:0007669"/>
    <property type="project" value="TreeGrafter"/>
</dbReference>
<evidence type="ECO:0000259" key="13">
    <source>
        <dbReference type="PROSITE" id="PS50112"/>
    </source>
</evidence>
<evidence type="ECO:0000256" key="4">
    <source>
        <dbReference type="ARBA" id="ARBA00022553"/>
    </source>
</evidence>
<dbReference type="NCBIfam" id="TIGR00229">
    <property type="entry name" value="sensory_box"/>
    <property type="match status" value="1"/>
</dbReference>
<dbReference type="FunFam" id="1.10.287.130:FF:000001">
    <property type="entry name" value="Two-component sensor histidine kinase"/>
    <property type="match status" value="1"/>
</dbReference>
<comment type="subcellular location">
    <subcellularLocation>
        <location evidence="2">Membrane</location>
    </subcellularLocation>
</comment>
<dbReference type="CDD" id="cd00082">
    <property type="entry name" value="HisKA"/>
    <property type="match status" value="1"/>
</dbReference>
<accession>W1Q1F5</accession>
<evidence type="ECO:0000256" key="7">
    <source>
        <dbReference type="ARBA" id="ARBA00022777"/>
    </source>
</evidence>
<dbReference type="InterPro" id="IPR000700">
    <property type="entry name" value="PAS-assoc_C"/>
</dbReference>
<dbReference type="OrthoDB" id="9813151at2"/>
<dbReference type="PROSITE" id="PS50113">
    <property type="entry name" value="PAC"/>
    <property type="match status" value="1"/>
</dbReference>
<dbReference type="PROSITE" id="PS50885">
    <property type="entry name" value="HAMP"/>
    <property type="match status" value="1"/>
</dbReference>
<feature type="transmembrane region" description="Helical" evidence="11">
    <location>
        <begin position="15"/>
        <end position="35"/>
    </location>
</feature>
<sequence>MKRIRRLFQSIHFKIPIQIIIILLIAFQFVGVYFVNQYESRTLKNYQDQIDTQVEFLVNNVTPILEERLSETDERARLTQVIDTFSNSNLTRIQIINTKDGIIASNNALDQSEALAKTNDNNVREALVSQRSSKFSEYDVNNKRHTYTTIKPILSQSNNTVVGAVRVTANMNRVYEQTQSVMSVFIQSAVIAIVGSFILALVLSQGLTMPIENMRQQALRISEGIYNYPAKIFGNDELGELAKTLNELSVKVKDSQELIESERQRLDGILRYMTDGVIATDRRGNVLLVNERALQLLGIDQQSAIGISIIRLLRLKDQYTLTDLLGDDREILMDWVDHGEYSILKGEFSVIRRETGFVTGVVCVLTDVTEQEKTEQERRDFVSNVSHELRTPLTSIKSYTEALREGAWQDEVIAPQFLNVIQLETDRMMRMIGNLLDLSKIHEGQYKLNLEYIDFKRMVSHILDRFEFMLEQNPDQKKFKLKRDFTSREIYLEIDQDRVTQVIDNILNNAIKYSPDGGVIVVKIEDSHSHVHLSIKDQGLGIPQKDIPHLFQRFYRVDKARSREQGGTGLGLAISKEIIELHGGKIWATSVEGKGSTFGFDLPYLQMDFDDEGWDD</sequence>
<dbReference type="SUPFAM" id="SSF158472">
    <property type="entry name" value="HAMP domain-like"/>
    <property type="match status" value="1"/>
</dbReference>
<keyword evidence="4" id="KW-0597">Phosphoprotein</keyword>
<dbReference type="SUPFAM" id="SSF47384">
    <property type="entry name" value="Homodimeric domain of signal transducing histidine kinase"/>
    <property type="match status" value="1"/>
</dbReference>
<dbReference type="Gene3D" id="1.10.8.500">
    <property type="entry name" value="HAMP domain in histidine kinase"/>
    <property type="match status" value="1"/>
</dbReference>
<dbReference type="FunFam" id="3.30.565.10:FF:000006">
    <property type="entry name" value="Sensor histidine kinase WalK"/>
    <property type="match status" value="1"/>
</dbReference>
<dbReference type="InterPro" id="IPR004358">
    <property type="entry name" value="Sig_transdc_His_kin-like_C"/>
</dbReference>
<dbReference type="InterPro" id="IPR035965">
    <property type="entry name" value="PAS-like_dom_sf"/>
</dbReference>
<keyword evidence="8 11" id="KW-1133">Transmembrane helix</keyword>
<name>W1Q1F5_ABIDE</name>
<dbReference type="SUPFAM" id="SSF55874">
    <property type="entry name" value="ATPase domain of HSP90 chaperone/DNA topoisomerase II/histidine kinase"/>
    <property type="match status" value="1"/>
</dbReference>
<dbReference type="EMBL" id="ACIN03000016">
    <property type="protein sequence ID" value="ESK64823.1"/>
    <property type="molecule type" value="Genomic_DNA"/>
</dbReference>
<evidence type="ECO:0000259" key="15">
    <source>
        <dbReference type="PROSITE" id="PS50885"/>
    </source>
</evidence>
<keyword evidence="9" id="KW-0902">Two-component regulatory system</keyword>
<dbReference type="InterPro" id="IPR050351">
    <property type="entry name" value="BphY/WalK/GraS-like"/>
</dbReference>
<gene>
    <name evidence="16" type="ORF">GCWU000182_001756</name>
</gene>
<protein>
    <recommendedName>
        <fullName evidence="3">histidine kinase</fullName>
        <ecNumber evidence="3">2.7.13.3</ecNumber>
    </recommendedName>
</protein>
<keyword evidence="17" id="KW-1185">Reference proteome</keyword>
<organism evidence="16 17">
    <name type="scientific">Abiotrophia defectiva ATCC 49176</name>
    <dbReference type="NCBI Taxonomy" id="592010"/>
    <lineage>
        <taxon>Bacteria</taxon>
        <taxon>Bacillati</taxon>
        <taxon>Bacillota</taxon>
        <taxon>Bacilli</taxon>
        <taxon>Lactobacillales</taxon>
        <taxon>Aerococcaceae</taxon>
        <taxon>Abiotrophia</taxon>
    </lineage>
</organism>
<dbReference type="AlphaFoldDB" id="W1Q1F5"/>
<dbReference type="InterPro" id="IPR003660">
    <property type="entry name" value="HAMP_dom"/>
</dbReference>
<dbReference type="NCBIfam" id="NF033092">
    <property type="entry name" value="HK_WalK"/>
    <property type="match status" value="1"/>
</dbReference>
<feature type="domain" description="PAC" evidence="14">
    <location>
        <begin position="327"/>
        <end position="380"/>
    </location>
</feature>
<evidence type="ECO:0000256" key="6">
    <source>
        <dbReference type="ARBA" id="ARBA00022692"/>
    </source>
</evidence>
<dbReference type="Gene3D" id="3.30.450.20">
    <property type="entry name" value="PAS domain"/>
    <property type="match status" value="2"/>
</dbReference>
<dbReference type="STRING" id="592010.GCWU000182_001756"/>
<dbReference type="CDD" id="cd06225">
    <property type="entry name" value="HAMP"/>
    <property type="match status" value="1"/>
</dbReference>
<evidence type="ECO:0000256" key="5">
    <source>
        <dbReference type="ARBA" id="ARBA00022679"/>
    </source>
</evidence>
<feature type="transmembrane region" description="Helical" evidence="11">
    <location>
        <begin position="181"/>
        <end position="203"/>
    </location>
</feature>
<proteinExistence type="predicted"/>
<dbReference type="EC" id="2.7.13.3" evidence="3"/>
<dbReference type="SMART" id="SM00304">
    <property type="entry name" value="HAMP"/>
    <property type="match status" value="1"/>
</dbReference>
<dbReference type="GO" id="GO:0004721">
    <property type="term" value="F:phosphoprotein phosphatase activity"/>
    <property type="evidence" value="ECO:0007669"/>
    <property type="project" value="TreeGrafter"/>
</dbReference>
<dbReference type="PRINTS" id="PR00344">
    <property type="entry name" value="BCTRLSENSOR"/>
</dbReference>
<dbReference type="HOGENOM" id="CLU_000445_89_2_9"/>
<evidence type="ECO:0000256" key="9">
    <source>
        <dbReference type="ARBA" id="ARBA00023012"/>
    </source>
</evidence>
<dbReference type="CDD" id="cd00130">
    <property type="entry name" value="PAS"/>
    <property type="match status" value="1"/>
</dbReference>
<dbReference type="InterPro" id="IPR049814">
    <property type="entry name" value="Resp_reg_WalK"/>
</dbReference>
<dbReference type="GO" id="GO:0000155">
    <property type="term" value="F:phosphorelay sensor kinase activity"/>
    <property type="evidence" value="ECO:0007669"/>
    <property type="project" value="InterPro"/>
</dbReference>
<dbReference type="SMART" id="SM00387">
    <property type="entry name" value="HATPase_c"/>
    <property type="match status" value="1"/>
</dbReference>
<keyword evidence="7 16" id="KW-0418">Kinase</keyword>
<evidence type="ECO:0000313" key="16">
    <source>
        <dbReference type="EMBL" id="ESK64823.1"/>
    </source>
</evidence>
<dbReference type="GeneID" id="84817416"/>
<dbReference type="InterPro" id="IPR003594">
    <property type="entry name" value="HATPase_dom"/>
</dbReference>
<dbReference type="eggNOG" id="COG5002">
    <property type="taxonomic scope" value="Bacteria"/>
</dbReference>
<dbReference type="Pfam" id="PF00512">
    <property type="entry name" value="HisKA"/>
    <property type="match status" value="1"/>
</dbReference>
<comment type="caution">
    <text evidence="16">The sequence shown here is derived from an EMBL/GenBank/DDBJ whole genome shotgun (WGS) entry which is preliminary data.</text>
</comment>
<dbReference type="InterPro" id="IPR003661">
    <property type="entry name" value="HisK_dim/P_dom"/>
</dbReference>
<evidence type="ECO:0000256" key="3">
    <source>
        <dbReference type="ARBA" id="ARBA00012438"/>
    </source>
</evidence>